<reference evidence="2" key="1">
    <citation type="submission" date="2020-05" db="EMBL/GenBank/DDBJ databases">
        <authorList>
            <person name="Chiriac C."/>
            <person name="Salcher M."/>
            <person name="Ghai R."/>
            <person name="Kavagutti S V."/>
        </authorList>
    </citation>
    <scope>NUCLEOTIDE SEQUENCE</scope>
</reference>
<dbReference type="GO" id="GO:0003676">
    <property type="term" value="F:nucleic acid binding"/>
    <property type="evidence" value="ECO:0007669"/>
    <property type="project" value="InterPro"/>
</dbReference>
<dbReference type="Pfam" id="PF00570">
    <property type="entry name" value="HRDC"/>
    <property type="match status" value="1"/>
</dbReference>
<dbReference type="InterPro" id="IPR010997">
    <property type="entry name" value="HRDC-like_sf"/>
</dbReference>
<dbReference type="PANTHER" id="PTHR47649:SF1">
    <property type="entry name" value="RIBONUCLEASE D"/>
    <property type="match status" value="1"/>
</dbReference>
<dbReference type="SMART" id="SM00474">
    <property type="entry name" value="35EXOc"/>
    <property type="match status" value="1"/>
</dbReference>
<dbReference type="GO" id="GO:0008408">
    <property type="term" value="F:3'-5' exonuclease activity"/>
    <property type="evidence" value="ECO:0007669"/>
    <property type="project" value="InterPro"/>
</dbReference>
<dbReference type="InterPro" id="IPR044876">
    <property type="entry name" value="HRDC_dom_sf"/>
</dbReference>
<dbReference type="SUPFAM" id="SSF53098">
    <property type="entry name" value="Ribonuclease H-like"/>
    <property type="match status" value="1"/>
</dbReference>
<dbReference type="EMBL" id="CAFBQS010000017">
    <property type="protein sequence ID" value="CAB5059478.1"/>
    <property type="molecule type" value="Genomic_DNA"/>
</dbReference>
<dbReference type="PANTHER" id="PTHR47649">
    <property type="entry name" value="RIBONUCLEASE D"/>
    <property type="match status" value="1"/>
</dbReference>
<evidence type="ECO:0000313" key="2">
    <source>
        <dbReference type="EMBL" id="CAB5059478.1"/>
    </source>
</evidence>
<dbReference type="InterPro" id="IPR002121">
    <property type="entry name" value="HRDC_dom"/>
</dbReference>
<dbReference type="InterPro" id="IPR002562">
    <property type="entry name" value="3'-5'_exonuclease_dom"/>
</dbReference>
<dbReference type="Pfam" id="PF01612">
    <property type="entry name" value="DNA_pol_A_exo1"/>
    <property type="match status" value="1"/>
</dbReference>
<dbReference type="PROSITE" id="PS50967">
    <property type="entry name" value="HRDC"/>
    <property type="match status" value="1"/>
</dbReference>
<dbReference type="GO" id="GO:0000166">
    <property type="term" value="F:nucleotide binding"/>
    <property type="evidence" value="ECO:0007669"/>
    <property type="project" value="InterPro"/>
</dbReference>
<evidence type="ECO:0000259" key="1">
    <source>
        <dbReference type="PROSITE" id="PS50967"/>
    </source>
</evidence>
<dbReference type="Gene3D" id="1.10.150.80">
    <property type="entry name" value="HRDC domain"/>
    <property type="match status" value="2"/>
</dbReference>
<proteinExistence type="predicted"/>
<gene>
    <name evidence="2" type="ORF">UFOPK4366_00195</name>
</gene>
<sequence>MESHQLPELVPEGAIDLTEVADLVEPTELVELPLRDRPVAGMPELITELSGLKDACTQLAKGTGPIAIDAERASGYKYSQRAYLIQIHRKGGGLHLIDPIPFKVEDFAQLNEILQSCQTIIHASTQDLPCMREIGLNPTSLFDTELGGRIAGMAKVGLGPLTEELLGFRLAKEHSAVDWSIRPLREDWLIYAALDVDVLLDLRDAVEAKLIESNKLDWVTEEFAAILASPPPAPKTDRWKKTSGIHKVKRPDQLAIVRELWRVRDEIGREKDIAGGRILSEHAIVAAAATVPKNINELKGISAFTRQPPELLKKWWDAIAIASTNPEIKTKGPTSDAPPTQMRVWREREPLAYARLTHAKARLKEVAEANSLPVENMASPEVVRKLCWYAPLPDIAQVEAALVKAGARAWQIQLIAPTLAQIQFETEPLVITAEEAEPAQTE</sequence>
<dbReference type="SUPFAM" id="SSF47819">
    <property type="entry name" value="HRDC-like"/>
    <property type="match status" value="1"/>
</dbReference>
<protein>
    <submittedName>
        <fullName evidence="2">Unannotated protein</fullName>
    </submittedName>
</protein>
<dbReference type="Pfam" id="PF18305">
    <property type="entry name" value="DNA_pol_A_exoN"/>
    <property type="match status" value="1"/>
</dbReference>
<dbReference type="SMART" id="SM00341">
    <property type="entry name" value="HRDC"/>
    <property type="match status" value="1"/>
</dbReference>
<name>A0A6J7U5S6_9ZZZZ</name>
<dbReference type="InterPro" id="IPR041605">
    <property type="entry name" value="Exo_C"/>
</dbReference>
<dbReference type="Gene3D" id="3.30.420.10">
    <property type="entry name" value="Ribonuclease H-like superfamily/Ribonuclease H"/>
    <property type="match status" value="1"/>
</dbReference>
<dbReference type="InterPro" id="IPR012337">
    <property type="entry name" value="RNaseH-like_sf"/>
</dbReference>
<dbReference type="InterPro" id="IPR036397">
    <property type="entry name" value="RNaseH_sf"/>
</dbReference>
<organism evidence="2">
    <name type="scientific">freshwater metagenome</name>
    <dbReference type="NCBI Taxonomy" id="449393"/>
    <lineage>
        <taxon>unclassified sequences</taxon>
        <taxon>metagenomes</taxon>
        <taxon>ecological metagenomes</taxon>
    </lineage>
</organism>
<dbReference type="CDD" id="cd06142">
    <property type="entry name" value="RNaseD_exo"/>
    <property type="match status" value="1"/>
</dbReference>
<dbReference type="InterPro" id="IPR051086">
    <property type="entry name" value="RNase_D-like"/>
</dbReference>
<accession>A0A6J7U5S6</accession>
<dbReference type="AlphaFoldDB" id="A0A6J7U5S6"/>
<feature type="domain" description="HRDC" evidence="1">
    <location>
        <begin position="250"/>
        <end position="334"/>
    </location>
</feature>
<dbReference type="GO" id="GO:0006139">
    <property type="term" value="P:nucleobase-containing compound metabolic process"/>
    <property type="evidence" value="ECO:0007669"/>
    <property type="project" value="InterPro"/>
</dbReference>